<reference evidence="1 2" key="1">
    <citation type="submission" date="2016-11" db="EMBL/GenBank/DDBJ databases">
        <title>Whole Genome Sequence of Listeria newyorkensis.</title>
        <authorList>
            <person name="Frink S."/>
            <person name="Morales C."/>
            <person name="Kiang D."/>
        </authorList>
    </citation>
    <scope>NUCLEOTIDE SEQUENCE [LARGE SCALE GENOMIC DNA]</scope>
    <source>
        <strain evidence="1 2">F1604011-044</strain>
    </source>
</reference>
<organism evidence="1 2">
    <name type="scientific">Listeria newyorkensis</name>
    <dbReference type="NCBI Taxonomy" id="1497681"/>
    <lineage>
        <taxon>Bacteria</taxon>
        <taxon>Bacillati</taxon>
        <taxon>Bacillota</taxon>
        <taxon>Bacilli</taxon>
        <taxon>Bacillales</taxon>
        <taxon>Listeriaceae</taxon>
        <taxon>Listeria</taxon>
    </lineage>
</organism>
<evidence type="ECO:0000313" key="1">
    <source>
        <dbReference type="EMBL" id="PNP94782.1"/>
    </source>
</evidence>
<evidence type="ECO:0008006" key="3">
    <source>
        <dbReference type="Google" id="ProtNLM"/>
    </source>
</evidence>
<gene>
    <name evidence="1" type="ORF">BMT55_00040</name>
</gene>
<dbReference type="RefSeq" id="WP_103034759.1">
    <property type="nucleotide sequence ID" value="NZ_MPDH01000001.1"/>
</dbReference>
<comment type="caution">
    <text evidence="1">The sequence shown here is derived from an EMBL/GenBank/DDBJ whole genome shotgun (WGS) entry which is preliminary data.</text>
</comment>
<name>A0ABX4XRU4_9LIST</name>
<evidence type="ECO:0000313" key="2">
    <source>
        <dbReference type="Proteomes" id="UP000236500"/>
    </source>
</evidence>
<keyword evidence="2" id="KW-1185">Reference proteome</keyword>
<dbReference type="Proteomes" id="UP000236500">
    <property type="component" value="Unassembled WGS sequence"/>
</dbReference>
<proteinExistence type="predicted"/>
<accession>A0ABX4XRU4</accession>
<sequence>MIRERRREKAKAIIERINTLLDLHNKQQNDKRSFQNCKIKGCEVCDQIKALGNELNEVQNKLSPEPGEEVPALSSRTVDEYLDLEEMWTDTQISEMWAITKKELSRWKKEQGLFRAESKKLTMTIAEYLAYKQNGLSDKKIAASLGATNAQITRFKEKYNLSSKIYDYGYNGKS</sequence>
<protein>
    <recommendedName>
        <fullName evidence="3">Helix-turn-helix domain-containing protein</fullName>
    </recommendedName>
</protein>
<dbReference type="EMBL" id="MPDH01000001">
    <property type="protein sequence ID" value="PNP94782.1"/>
    <property type="molecule type" value="Genomic_DNA"/>
</dbReference>